<comment type="caution">
    <text evidence="1">The sequence shown here is derived from an EMBL/GenBank/DDBJ whole genome shotgun (WGS) entry which is preliminary data.</text>
</comment>
<name>A0ABU7TBQ0_9HYPH</name>
<organism evidence="1 2">
    <name type="scientific">Methylobacterium radiotolerans</name>
    <dbReference type="NCBI Taxonomy" id="31998"/>
    <lineage>
        <taxon>Bacteria</taxon>
        <taxon>Pseudomonadati</taxon>
        <taxon>Pseudomonadota</taxon>
        <taxon>Alphaproteobacteria</taxon>
        <taxon>Hyphomicrobiales</taxon>
        <taxon>Methylobacteriaceae</taxon>
        <taxon>Methylobacterium</taxon>
    </lineage>
</organism>
<protein>
    <submittedName>
        <fullName evidence="1">Uncharacterized protein</fullName>
    </submittedName>
</protein>
<accession>A0ABU7TBQ0</accession>
<reference evidence="1 2" key="1">
    <citation type="journal article" date="2012" name="Genet. Mol. Biol.">
        <title>Analysis of 16S rRNA and mxaF genes revealing insights into Methylobacterium niche-specific plant association.</title>
        <authorList>
            <person name="Dourado M.N."/>
            <person name="Andreote F.D."/>
            <person name="Dini-Andreote F."/>
            <person name="Conti R."/>
            <person name="Araujo J.M."/>
            <person name="Araujo W.L."/>
        </authorList>
    </citation>
    <scope>NUCLEOTIDE SEQUENCE [LARGE SCALE GENOMIC DNA]</scope>
    <source>
        <strain evidence="1 2">SR1.6/4</strain>
    </source>
</reference>
<keyword evidence="2" id="KW-1185">Reference proteome</keyword>
<evidence type="ECO:0000313" key="1">
    <source>
        <dbReference type="EMBL" id="MEE7458044.1"/>
    </source>
</evidence>
<dbReference type="EMBL" id="MLBY01000004">
    <property type="protein sequence ID" value="MEE7458044.1"/>
    <property type="molecule type" value="Genomic_DNA"/>
</dbReference>
<proteinExistence type="predicted"/>
<dbReference type="Proteomes" id="UP001349262">
    <property type="component" value="Unassembled WGS sequence"/>
</dbReference>
<gene>
    <name evidence="1" type="ORF">MRSR164_15065</name>
</gene>
<sequence>MRHPTFFSDLRQDVQQIMDARRACMVHVVAFHGLLRSQMHDDVFLATIGEHRQWLNRNCKHGYMIDNLLDEHEVVIGRVYRFMDLAEATWFRLKF</sequence>
<evidence type="ECO:0000313" key="2">
    <source>
        <dbReference type="Proteomes" id="UP001349262"/>
    </source>
</evidence>